<proteinExistence type="inferred from homology"/>
<sequence>MAKNGVSITHHAILIGIDAYPTKPLKSCVRDAEGVKTQVETILKESVNVEMLTTSQNNEGPENTAAKLPIRPTRENVVSAFEGVLARAKAGDFLYIHFSGHGTRKPPQGPFSNTSLGDLALVLLDEHRKDGVTYLYGPDLAAYLKSMVDAGLVITLVLDCCFSASVYRRDDPAVRYLPYDVTADPGYITGSLAITKERSQPHRDASMRPNWLVDPDRYVIITACGLTEEVVGAKFDGQNHGALSYFLSMAMGSVGLTRRHKDIYDFVRARLQSSGLPQNPVLYGNENQGFFGQVDSYITSVTIPVIARNDQTLILQAGDAHGIKTGDQFLLVAPGSSETDPRAQGHSSVAQVTHTRGLTSDLEQLDKSIRVRTGWKAMVLTRLSLKKFPVRLQSGIERHERLLIALEERSICVQTPATDEPCDFIVTMNEAEEYDILDESGGRMMNLLPIPQGPTDIGHIAAVLEHLCRFRLVRELSTGAPAFRETFEISLFSNGQKFEHSSLIELNDRDLVNLVVTNKGEKALYMFVYDLGPSWQVENACKATYKAILSQNHQSRLKRTDGMKLKVQIPPNMKEKGNRSCQDIIKVFITSRPTSFSLLELPRLSERTVMRSPERSSPVEEGLPEDWAAISFPIRISQVTNIK</sequence>
<organism evidence="3 4">
    <name type="scientific">Apiospora rasikravindrae</name>
    <dbReference type="NCBI Taxonomy" id="990691"/>
    <lineage>
        <taxon>Eukaryota</taxon>
        <taxon>Fungi</taxon>
        <taxon>Dikarya</taxon>
        <taxon>Ascomycota</taxon>
        <taxon>Pezizomycotina</taxon>
        <taxon>Sordariomycetes</taxon>
        <taxon>Xylariomycetidae</taxon>
        <taxon>Amphisphaeriales</taxon>
        <taxon>Apiosporaceae</taxon>
        <taxon>Apiospora</taxon>
    </lineage>
</organism>
<evidence type="ECO:0000313" key="4">
    <source>
        <dbReference type="Proteomes" id="UP001444661"/>
    </source>
</evidence>
<comment type="similarity">
    <text evidence="1">Belongs to the peptidase C14B family.</text>
</comment>
<comment type="caution">
    <text evidence="3">The sequence shown here is derived from an EMBL/GenBank/DDBJ whole genome shotgun (WGS) entry which is preliminary data.</text>
</comment>
<evidence type="ECO:0000259" key="2">
    <source>
        <dbReference type="Pfam" id="PF00656"/>
    </source>
</evidence>
<dbReference type="PANTHER" id="PTHR48104:SF30">
    <property type="entry name" value="METACASPASE-1"/>
    <property type="match status" value="1"/>
</dbReference>
<gene>
    <name evidence="3" type="ORF">PG993_000584</name>
</gene>
<evidence type="ECO:0000313" key="3">
    <source>
        <dbReference type="EMBL" id="KAK8055357.1"/>
    </source>
</evidence>
<name>A0ABR1U9H4_9PEZI</name>
<keyword evidence="4" id="KW-1185">Reference proteome</keyword>
<dbReference type="Proteomes" id="UP001444661">
    <property type="component" value="Unassembled WGS sequence"/>
</dbReference>
<feature type="domain" description="Peptidase C14 caspase" evidence="2">
    <location>
        <begin position="10"/>
        <end position="284"/>
    </location>
</feature>
<accession>A0ABR1U9H4</accession>
<dbReference type="InterPro" id="IPR050452">
    <property type="entry name" value="Metacaspase"/>
</dbReference>
<dbReference type="EMBL" id="JAQQWK010000001">
    <property type="protein sequence ID" value="KAK8055357.1"/>
    <property type="molecule type" value="Genomic_DNA"/>
</dbReference>
<dbReference type="Gene3D" id="3.40.50.1460">
    <property type="match status" value="1"/>
</dbReference>
<evidence type="ECO:0000256" key="1">
    <source>
        <dbReference type="ARBA" id="ARBA00009005"/>
    </source>
</evidence>
<dbReference type="PANTHER" id="PTHR48104">
    <property type="entry name" value="METACASPASE-4"/>
    <property type="match status" value="1"/>
</dbReference>
<dbReference type="InterPro" id="IPR011600">
    <property type="entry name" value="Pept_C14_caspase"/>
</dbReference>
<dbReference type="Pfam" id="PF00656">
    <property type="entry name" value="Peptidase_C14"/>
    <property type="match status" value="1"/>
</dbReference>
<reference evidence="3 4" key="1">
    <citation type="submission" date="2023-01" db="EMBL/GenBank/DDBJ databases">
        <title>Analysis of 21 Apiospora genomes using comparative genomics revels a genus with tremendous synthesis potential of carbohydrate active enzymes and secondary metabolites.</title>
        <authorList>
            <person name="Sorensen T."/>
        </authorList>
    </citation>
    <scope>NUCLEOTIDE SEQUENCE [LARGE SCALE GENOMIC DNA]</scope>
    <source>
        <strain evidence="3 4">CBS 33761</strain>
    </source>
</reference>
<protein>
    <recommendedName>
        <fullName evidence="2">Peptidase C14 caspase domain-containing protein</fullName>
    </recommendedName>
</protein>